<dbReference type="GO" id="GO:0006355">
    <property type="term" value="P:regulation of DNA-templated transcription"/>
    <property type="evidence" value="ECO:0007669"/>
    <property type="project" value="InterPro"/>
</dbReference>
<gene>
    <name evidence="2" type="ORF">SZN_09311</name>
</gene>
<evidence type="ECO:0000259" key="1">
    <source>
        <dbReference type="Pfam" id="PF13411"/>
    </source>
</evidence>
<dbReference type="OrthoDB" id="4245775at2"/>
<dbReference type="PATRIC" id="fig|700597.3.peg.1816"/>
<dbReference type="SUPFAM" id="SSF46955">
    <property type="entry name" value="Putative DNA-binding domain"/>
    <property type="match status" value="1"/>
</dbReference>
<dbReference type="Proteomes" id="UP000004217">
    <property type="component" value="Unassembled WGS sequence"/>
</dbReference>
<dbReference type="AlphaFoldDB" id="G2G8P4"/>
<dbReference type="GO" id="GO:0003677">
    <property type="term" value="F:DNA binding"/>
    <property type="evidence" value="ECO:0007669"/>
    <property type="project" value="InterPro"/>
</dbReference>
<dbReference type="InterPro" id="IPR009061">
    <property type="entry name" value="DNA-bd_dom_put_sf"/>
</dbReference>
<sequence length="75" mass="8222">MRYTSIPPGYLTTELAAHACGVKPATIRDWVRRGLLHRTAGSTRHPLYLLDAVTTAHAAAKPTRPGQRRHPANPT</sequence>
<proteinExistence type="predicted"/>
<organism evidence="2 3">
    <name type="scientific">Streptomyces zinciresistens K42</name>
    <dbReference type="NCBI Taxonomy" id="700597"/>
    <lineage>
        <taxon>Bacteria</taxon>
        <taxon>Bacillati</taxon>
        <taxon>Actinomycetota</taxon>
        <taxon>Actinomycetes</taxon>
        <taxon>Kitasatosporales</taxon>
        <taxon>Streptomycetaceae</taxon>
        <taxon>Streptomyces</taxon>
    </lineage>
</organism>
<name>G2G8P4_9ACTN</name>
<evidence type="ECO:0000313" key="3">
    <source>
        <dbReference type="Proteomes" id="UP000004217"/>
    </source>
</evidence>
<dbReference type="RefSeq" id="WP_007493611.1">
    <property type="nucleotide sequence ID" value="NZ_AGBF01000019.1"/>
</dbReference>
<dbReference type="EMBL" id="AGBF01000019">
    <property type="protein sequence ID" value="EGX60109.1"/>
    <property type="molecule type" value="Genomic_DNA"/>
</dbReference>
<feature type="domain" description="HTH merR-type" evidence="1">
    <location>
        <begin position="16"/>
        <end position="48"/>
    </location>
</feature>
<comment type="caution">
    <text evidence="2">The sequence shown here is derived from an EMBL/GenBank/DDBJ whole genome shotgun (WGS) entry which is preliminary data.</text>
</comment>
<evidence type="ECO:0000313" key="2">
    <source>
        <dbReference type="EMBL" id="EGX60109.1"/>
    </source>
</evidence>
<keyword evidence="3" id="KW-1185">Reference proteome</keyword>
<reference evidence="2 3" key="1">
    <citation type="submission" date="2011-08" db="EMBL/GenBank/DDBJ databases">
        <authorList>
            <person name="Lin Y."/>
            <person name="Hao X."/>
            <person name="Johnstone L."/>
            <person name="Miller S.J."/>
            <person name="Wei G."/>
            <person name="Rensing C."/>
        </authorList>
    </citation>
    <scope>NUCLEOTIDE SEQUENCE [LARGE SCALE GENOMIC DNA]</scope>
    <source>
        <strain evidence="2 3">K42</strain>
    </source>
</reference>
<dbReference type="Pfam" id="PF13411">
    <property type="entry name" value="MerR_1"/>
    <property type="match status" value="1"/>
</dbReference>
<dbReference type="Gene3D" id="1.10.1660.10">
    <property type="match status" value="1"/>
</dbReference>
<protein>
    <recommendedName>
        <fullName evidence="1">HTH merR-type domain-containing protein</fullName>
    </recommendedName>
</protein>
<dbReference type="InterPro" id="IPR000551">
    <property type="entry name" value="MerR-type_HTH_dom"/>
</dbReference>
<accession>G2G8P4</accession>